<protein>
    <submittedName>
        <fullName evidence="11">Peptide MFS transporter</fullName>
    </submittedName>
</protein>
<dbReference type="EMBL" id="CP043494">
    <property type="protein sequence ID" value="WNG45910.1"/>
    <property type="molecule type" value="Genomic_DNA"/>
</dbReference>
<dbReference type="InterPro" id="IPR050171">
    <property type="entry name" value="MFS_Transporters"/>
</dbReference>
<dbReference type="Proteomes" id="UP001611383">
    <property type="component" value="Chromosome"/>
</dbReference>
<feature type="domain" description="Major facilitator superfamily (MFS) profile" evidence="10">
    <location>
        <begin position="20"/>
        <end position="437"/>
    </location>
</feature>
<evidence type="ECO:0000313" key="11">
    <source>
        <dbReference type="EMBL" id="WNG45910.1"/>
    </source>
</evidence>
<dbReference type="PROSITE" id="PS50850">
    <property type="entry name" value="MFS"/>
    <property type="match status" value="1"/>
</dbReference>
<dbReference type="InterPro" id="IPR018456">
    <property type="entry name" value="PTR2_symporter_CS"/>
</dbReference>
<feature type="transmembrane region" description="Helical" evidence="9">
    <location>
        <begin position="346"/>
        <end position="369"/>
    </location>
</feature>
<feature type="transmembrane region" description="Helical" evidence="9">
    <location>
        <begin position="412"/>
        <end position="433"/>
    </location>
</feature>
<dbReference type="PROSITE" id="PS01023">
    <property type="entry name" value="PTR2_2"/>
    <property type="match status" value="1"/>
</dbReference>
<comment type="subcellular location">
    <subcellularLocation>
        <location evidence="1">Cell membrane</location>
        <topology evidence="1">Multi-pass membrane protein</topology>
    </subcellularLocation>
    <subcellularLocation>
        <location evidence="8">Membrane</location>
        <topology evidence="8">Multi-pass membrane protein</topology>
    </subcellularLocation>
</comment>
<organism evidence="11 12">
    <name type="scientific">Archangium minus</name>
    <dbReference type="NCBI Taxonomy" id="83450"/>
    <lineage>
        <taxon>Bacteria</taxon>
        <taxon>Pseudomonadati</taxon>
        <taxon>Myxococcota</taxon>
        <taxon>Myxococcia</taxon>
        <taxon>Myxococcales</taxon>
        <taxon>Cystobacterineae</taxon>
        <taxon>Archangiaceae</taxon>
        <taxon>Archangium</taxon>
    </lineage>
</organism>
<keyword evidence="7 9" id="KW-0472">Membrane</keyword>
<dbReference type="PANTHER" id="PTHR23517">
    <property type="entry name" value="RESISTANCE PROTEIN MDTM, PUTATIVE-RELATED-RELATED"/>
    <property type="match status" value="1"/>
</dbReference>
<keyword evidence="2 8" id="KW-0813">Transport</keyword>
<proteinExistence type="inferred from homology"/>
<accession>A0ABY9WQ25</accession>
<evidence type="ECO:0000256" key="8">
    <source>
        <dbReference type="RuleBase" id="RU003755"/>
    </source>
</evidence>
<evidence type="ECO:0000256" key="1">
    <source>
        <dbReference type="ARBA" id="ARBA00004651"/>
    </source>
</evidence>
<evidence type="ECO:0000256" key="6">
    <source>
        <dbReference type="ARBA" id="ARBA00022989"/>
    </source>
</evidence>
<dbReference type="NCBIfam" id="TIGR00924">
    <property type="entry name" value="yjdL_sub1_fam"/>
    <property type="match status" value="2"/>
</dbReference>
<gene>
    <name evidence="11" type="ORF">F0U60_18680</name>
</gene>
<dbReference type="InterPro" id="IPR036259">
    <property type="entry name" value="MFS_trans_sf"/>
</dbReference>
<keyword evidence="12" id="KW-1185">Reference proteome</keyword>
<feature type="transmembrane region" description="Helical" evidence="9">
    <location>
        <begin position="282"/>
        <end position="302"/>
    </location>
</feature>
<dbReference type="Gene3D" id="1.20.1250.20">
    <property type="entry name" value="MFS general substrate transporter like domains"/>
    <property type="match status" value="2"/>
</dbReference>
<feature type="transmembrane region" description="Helical" evidence="9">
    <location>
        <begin position="150"/>
        <end position="174"/>
    </location>
</feature>
<evidence type="ECO:0000256" key="4">
    <source>
        <dbReference type="ARBA" id="ARBA00022692"/>
    </source>
</evidence>
<feature type="transmembrane region" description="Helical" evidence="9">
    <location>
        <begin position="381"/>
        <end position="406"/>
    </location>
</feature>
<keyword evidence="5" id="KW-0571">Peptide transport</keyword>
<dbReference type="CDD" id="cd17346">
    <property type="entry name" value="MFS_DtpA_like"/>
    <property type="match status" value="1"/>
</dbReference>
<keyword evidence="5" id="KW-0653">Protein transport</keyword>
<dbReference type="RefSeq" id="WP_395821709.1">
    <property type="nucleotide sequence ID" value="NZ_CP043494.1"/>
</dbReference>
<reference evidence="11 12" key="1">
    <citation type="submission" date="2019-08" db="EMBL/GenBank/DDBJ databases">
        <title>Archangium and Cystobacter genomes.</title>
        <authorList>
            <person name="Chen I.-C.K."/>
            <person name="Wielgoss S."/>
        </authorList>
    </citation>
    <scope>NUCLEOTIDE SEQUENCE [LARGE SCALE GENOMIC DNA]</scope>
    <source>
        <strain evidence="11 12">Cbm 6</strain>
    </source>
</reference>
<dbReference type="SUPFAM" id="SSF103473">
    <property type="entry name" value="MFS general substrate transporter"/>
    <property type="match status" value="1"/>
</dbReference>
<dbReference type="InterPro" id="IPR000109">
    <property type="entry name" value="POT_fam"/>
</dbReference>
<evidence type="ECO:0000256" key="9">
    <source>
        <dbReference type="SAM" id="Phobius"/>
    </source>
</evidence>
<dbReference type="PANTHER" id="PTHR23517:SF15">
    <property type="entry name" value="PROTON-DEPENDENT OLIGOPEPTIDE FAMILY TRANSPORT PROTEIN"/>
    <property type="match status" value="1"/>
</dbReference>
<feature type="transmembrane region" description="Helical" evidence="9">
    <location>
        <begin position="314"/>
        <end position="334"/>
    </location>
</feature>
<feature type="transmembrane region" description="Helical" evidence="9">
    <location>
        <begin position="30"/>
        <end position="47"/>
    </location>
</feature>
<comment type="similarity">
    <text evidence="8">Belongs to the major facilitator superfamily. Proton-dependent oligopeptide transporter (POT/PTR) (TC 2.A.17) family.</text>
</comment>
<feature type="transmembrane region" description="Helical" evidence="9">
    <location>
        <begin position="59"/>
        <end position="81"/>
    </location>
</feature>
<feature type="transmembrane region" description="Helical" evidence="9">
    <location>
        <begin position="180"/>
        <end position="200"/>
    </location>
</feature>
<keyword evidence="3" id="KW-1003">Cell membrane</keyword>
<evidence type="ECO:0000256" key="7">
    <source>
        <dbReference type="ARBA" id="ARBA00023136"/>
    </source>
</evidence>
<evidence type="ECO:0000256" key="5">
    <source>
        <dbReference type="ARBA" id="ARBA00022856"/>
    </source>
</evidence>
<keyword evidence="4 8" id="KW-0812">Transmembrane</keyword>
<feature type="transmembrane region" description="Helical" evidence="9">
    <location>
        <begin position="88"/>
        <end position="107"/>
    </location>
</feature>
<dbReference type="InterPro" id="IPR020846">
    <property type="entry name" value="MFS_dom"/>
</dbReference>
<evidence type="ECO:0000256" key="3">
    <source>
        <dbReference type="ARBA" id="ARBA00022475"/>
    </source>
</evidence>
<evidence type="ECO:0000313" key="12">
    <source>
        <dbReference type="Proteomes" id="UP001611383"/>
    </source>
</evidence>
<sequence length="466" mass="49552">MAQSTAAPAPTRGHPKGLYLLFTTEMWERMSYYGMRALLVLYMVGATDKGGFGWSQAKALQIFGIYTGLVYATPVFGGFLADRYLGQRLSVTLGGILMMLGQFVLAMPGNSEPLFYTGLGLLVVGNGFFKPNISTMVGGLYAPGDPRRDGAFTIFYIGINVGAFLASAVCGTLGEKFGWMYGFGSAGVGMGLGVLVFLALGKRMLGNVGLAPKPVERKAGASAAPAAALTREERDRVIVILVLALFVVFFWAAFEQAGGLMNLYTDAKVDRGVFGWEVPTTWFQAVNPIFIMLLGPIFAEMWTGLGRRSKDPSIPAKMAMGLLLVSFGFVFMLGASKQSEAAGKAALMWVVAAYFFHTAGELCLSPVGLSMVTKLAPTRYASALMGVWFIANAVANYLAGLIGGYAEKLGEFSLFLAITVATAVAGAVLLALAPMLKRMMHGADETKPVVAEQSATDAEQVKPQVA</sequence>
<dbReference type="InterPro" id="IPR005279">
    <property type="entry name" value="Dipep/tripep_permease"/>
</dbReference>
<feature type="transmembrane region" description="Helical" evidence="9">
    <location>
        <begin position="237"/>
        <end position="254"/>
    </location>
</feature>
<evidence type="ECO:0000256" key="2">
    <source>
        <dbReference type="ARBA" id="ARBA00022448"/>
    </source>
</evidence>
<dbReference type="Pfam" id="PF00854">
    <property type="entry name" value="PTR2"/>
    <property type="match status" value="2"/>
</dbReference>
<keyword evidence="6 9" id="KW-1133">Transmembrane helix</keyword>
<name>A0ABY9WQ25_9BACT</name>
<evidence type="ECO:0000259" key="10">
    <source>
        <dbReference type="PROSITE" id="PS50850"/>
    </source>
</evidence>